<proteinExistence type="predicted"/>
<evidence type="ECO:0000256" key="1">
    <source>
        <dbReference type="SAM" id="Phobius"/>
    </source>
</evidence>
<sequence length="176" mass="17957">MILLAGAAWAGTLALLLASPAGRDRPKMPLAVRALYVSVAAVCGLAADSALATLLSAALLTAPQLARRLFEAPGLLGKDGASRLRVGGGPVVLYLALLAFAQCRGPITAAFAAAVGLGTWLAPDEEWPPRGWWPASGGGRGSEVKKGRQGPKGPHAACMALGSVMLAWALAQKLWA</sequence>
<keyword evidence="1" id="KW-0812">Transmembrane</keyword>
<protein>
    <submittedName>
        <fullName evidence="2">Uncharacterized protein</fullName>
    </submittedName>
</protein>
<reference evidence="3" key="1">
    <citation type="journal article" date="2016" name="Nat. Commun.">
        <title>The Gonium pectorale genome demonstrates co-option of cell cycle regulation during the evolution of multicellularity.</title>
        <authorList>
            <person name="Hanschen E.R."/>
            <person name="Marriage T.N."/>
            <person name="Ferris P.J."/>
            <person name="Hamaji T."/>
            <person name="Toyoda A."/>
            <person name="Fujiyama A."/>
            <person name="Neme R."/>
            <person name="Noguchi H."/>
            <person name="Minakuchi Y."/>
            <person name="Suzuki M."/>
            <person name="Kawai-Toyooka H."/>
            <person name="Smith D.R."/>
            <person name="Sparks H."/>
            <person name="Anderson J."/>
            <person name="Bakaric R."/>
            <person name="Luria V."/>
            <person name="Karger A."/>
            <person name="Kirschner M.W."/>
            <person name="Durand P.M."/>
            <person name="Michod R.E."/>
            <person name="Nozaki H."/>
            <person name="Olson B.J."/>
        </authorList>
    </citation>
    <scope>NUCLEOTIDE SEQUENCE [LARGE SCALE GENOMIC DNA]</scope>
    <source>
        <strain evidence="3">NIES-2863</strain>
    </source>
</reference>
<comment type="caution">
    <text evidence="2">The sequence shown here is derived from an EMBL/GenBank/DDBJ whole genome shotgun (WGS) entry which is preliminary data.</text>
</comment>
<dbReference type="EMBL" id="LSYV01000006">
    <property type="protein sequence ID" value="KXZ54345.1"/>
    <property type="molecule type" value="Genomic_DNA"/>
</dbReference>
<keyword evidence="1" id="KW-1133">Transmembrane helix</keyword>
<evidence type="ECO:0000313" key="2">
    <source>
        <dbReference type="EMBL" id="KXZ54345.1"/>
    </source>
</evidence>
<name>A0A150GX15_GONPE</name>
<organism evidence="2 3">
    <name type="scientific">Gonium pectorale</name>
    <name type="common">Green alga</name>
    <dbReference type="NCBI Taxonomy" id="33097"/>
    <lineage>
        <taxon>Eukaryota</taxon>
        <taxon>Viridiplantae</taxon>
        <taxon>Chlorophyta</taxon>
        <taxon>core chlorophytes</taxon>
        <taxon>Chlorophyceae</taxon>
        <taxon>CS clade</taxon>
        <taxon>Chlamydomonadales</taxon>
        <taxon>Volvocaceae</taxon>
        <taxon>Gonium</taxon>
    </lineage>
</organism>
<dbReference type="OrthoDB" id="10635621at2759"/>
<keyword evidence="3" id="KW-1185">Reference proteome</keyword>
<evidence type="ECO:0000313" key="3">
    <source>
        <dbReference type="Proteomes" id="UP000075714"/>
    </source>
</evidence>
<dbReference type="AlphaFoldDB" id="A0A150GX15"/>
<accession>A0A150GX15</accession>
<dbReference type="Proteomes" id="UP000075714">
    <property type="component" value="Unassembled WGS sequence"/>
</dbReference>
<gene>
    <name evidence="2" type="ORF">GPECTOR_5g427</name>
</gene>
<keyword evidence="1" id="KW-0472">Membrane</keyword>
<feature type="transmembrane region" description="Helical" evidence="1">
    <location>
        <begin position="34"/>
        <end position="60"/>
    </location>
</feature>